<dbReference type="Proteomes" id="UP001142489">
    <property type="component" value="Unassembled WGS sequence"/>
</dbReference>
<feature type="region of interest" description="Disordered" evidence="2">
    <location>
        <begin position="212"/>
        <end position="234"/>
    </location>
</feature>
<dbReference type="InterPro" id="IPR021935">
    <property type="entry name" value="SGSM1/2_RBD"/>
</dbReference>
<reference evidence="4" key="1">
    <citation type="journal article" date="2023" name="DNA Res.">
        <title>Chromosome-level genome assembly of Phrynocephalus forsythii using third-generation DNA sequencing and Hi-C analysis.</title>
        <authorList>
            <person name="Qi Y."/>
            <person name="Zhao W."/>
            <person name="Zhao Y."/>
            <person name="Niu C."/>
            <person name="Cao S."/>
            <person name="Zhang Y."/>
        </authorList>
    </citation>
    <scope>NUCLEOTIDE SEQUENCE</scope>
    <source>
        <tissue evidence="4">Muscle</tissue>
    </source>
</reference>
<keyword evidence="1" id="KW-0343">GTPase activation</keyword>
<dbReference type="Pfam" id="PF12068">
    <property type="entry name" value="PH_RBD"/>
    <property type="match status" value="1"/>
</dbReference>
<evidence type="ECO:0000259" key="3">
    <source>
        <dbReference type="Pfam" id="PF12068"/>
    </source>
</evidence>
<accession>A0A9Q0XHC0</accession>
<comment type="caution">
    <text evidence="4">The sequence shown here is derived from an EMBL/GenBank/DDBJ whole genome shotgun (WGS) entry which is preliminary data.</text>
</comment>
<sequence length="234" mass="25703">MPWVAFEKDGVYLHTSAKRHPDQDSLIPGIIRIIEKDSGNNQPEEELFDPGYEPDWAVISTVGTRPRVQEETNAASGPKSPVPRGQWAFSLSLSELKSIRKSKPGLGWSYLIFITKDGISIQALHFHRGGTKALLKALCRYVILATSPKDSASTWFTRTTPTPSPIPAMSFSSLTTALQTWYRGFCRILMLPPLVDSPKSPISSGGLCTRRMGSASTPMGTPQLATSKMRQALK</sequence>
<evidence type="ECO:0000313" key="4">
    <source>
        <dbReference type="EMBL" id="KAJ7313909.1"/>
    </source>
</evidence>
<evidence type="ECO:0000313" key="5">
    <source>
        <dbReference type="Proteomes" id="UP001142489"/>
    </source>
</evidence>
<name>A0A9Q0XHC0_9SAUR</name>
<dbReference type="AlphaFoldDB" id="A0A9Q0XHC0"/>
<feature type="domain" description="Small G protein signalling modulator 1/2 Rab-binding" evidence="3">
    <location>
        <begin position="38"/>
        <end position="160"/>
    </location>
</feature>
<organism evidence="4 5">
    <name type="scientific">Phrynocephalus forsythii</name>
    <dbReference type="NCBI Taxonomy" id="171643"/>
    <lineage>
        <taxon>Eukaryota</taxon>
        <taxon>Metazoa</taxon>
        <taxon>Chordata</taxon>
        <taxon>Craniata</taxon>
        <taxon>Vertebrata</taxon>
        <taxon>Euteleostomi</taxon>
        <taxon>Lepidosauria</taxon>
        <taxon>Squamata</taxon>
        <taxon>Bifurcata</taxon>
        <taxon>Unidentata</taxon>
        <taxon>Episquamata</taxon>
        <taxon>Toxicofera</taxon>
        <taxon>Iguania</taxon>
        <taxon>Acrodonta</taxon>
        <taxon>Agamidae</taxon>
        <taxon>Agaminae</taxon>
        <taxon>Phrynocephalus</taxon>
    </lineage>
</organism>
<evidence type="ECO:0000256" key="1">
    <source>
        <dbReference type="ARBA" id="ARBA00022468"/>
    </source>
</evidence>
<dbReference type="OrthoDB" id="10264062at2759"/>
<evidence type="ECO:0000256" key="2">
    <source>
        <dbReference type="SAM" id="MobiDB-lite"/>
    </source>
</evidence>
<gene>
    <name evidence="4" type="ORF">JRQ81_005707</name>
</gene>
<feature type="compositionally biased region" description="Polar residues" evidence="2">
    <location>
        <begin position="214"/>
        <end position="234"/>
    </location>
</feature>
<proteinExistence type="predicted"/>
<protein>
    <recommendedName>
        <fullName evidence="3">Small G protein signalling modulator 1/2 Rab-binding domain-containing protein</fullName>
    </recommendedName>
</protein>
<dbReference type="GO" id="GO:0005096">
    <property type="term" value="F:GTPase activator activity"/>
    <property type="evidence" value="ECO:0007669"/>
    <property type="project" value="UniProtKB-KW"/>
</dbReference>
<keyword evidence="5" id="KW-1185">Reference proteome</keyword>
<dbReference type="EMBL" id="JAPFRF010000012">
    <property type="protein sequence ID" value="KAJ7313909.1"/>
    <property type="molecule type" value="Genomic_DNA"/>
</dbReference>